<evidence type="ECO:0000256" key="4">
    <source>
        <dbReference type="ARBA" id="ARBA00022840"/>
    </source>
</evidence>
<dbReference type="InterPro" id="IPR027417">
    <property type="entry name" value="P-loop_NTPase"/>
</dbReference>
<dbReference type="GO" id="GO:0016887">
    <property type="term" value="F:ATP hydrolysis activity"/>
    <property type="evidence" value="ECO:0007669"/>
    <property type="project" value="InterPro"/>
</dbReference>
<dbReference type="InterPro" id="IPR003439">
    <property type="entry name" value="ABC_transporter-like_ATP-bd"/>
</dbReference>
<dbReference type="SMART" id="SM00382">
    <property type="entry name" value="AAA"/>
    <property type="match status" value="2"/>
</dbReference>
<dbReference type="InterPro" id="IPR003593">
    <property type="entry name" value="AAA+_ATPase"/>
</dbReference>
<dbReference type="GO" id="GO:0055085">
    <property type="term" value="P:transmembrane transport"/>
    <property type="evidence" value="ECO:0007669"/>
    <property type="project" value="UniProtKB-ARBA"/>
</dbReference>
<proteinExistence type="inferred from homology"/>
<evidence type="ECO:0000256" key="3">
    <source>
        <dbReference type="ARBA" id="ARBA00022741"/>
    </source>
</evidence>
<comment type="similarity">
    <text evidence="1">Belongs to the ABC transporter superfamily.</text>
</comment>
<name>A0A6N2YZ87_9FIRM</name>
<keyword evidence="3" id="KW-0547">Nucleotide-binding</keyword>
<dbReference type="InterPro" id="IPR017871">
    <property type="entry name" value="ABC_transporter-like_CS"/>
</dbReference>
<accession>A0A6N2YZ87</accession>
<keyword evidence="4 6" id="KW-0067">ATP-binding</keyword>
<sequence>MTEPMILLKNLQVAYGGQPVLQDVNLTVAAGEATVIVGPSGAGKTTILKTLLGLLPKNARITYETASLCGLSWPKSEQAWHDLRGRRITYVAQSAVSSFSPFFTIEEQCRHVAKAINLAWAEALSRIETLSIALDLDLNVLSLYPAELSGGMAQRVALLFALLPKPDILIADEPASSLDMVRQLQVVELLKKVQQSEGLTLVFVTHQQELANCIGDSVYELKEGRLQCLQGGHLPNLQDGRLPNLKAPVNDGYHSASISVEDITTTDKAHRAVAVTDVAAAPLLEIKNLQACYEADSNSVLHDVSLTVHRGEWVALVGLSGAGKSTLFRCLLGWQPTLNGEILYDEKELANYSPAELGQIVQPIWQDPQSSFNPRQTIGWSLEEAIKHKPVKPVKPESLQSLGAQNVRFLSQECTILGAADRARFSPAASSASACEDQVATLLGAVNLPSSYSKRYPHMLSGGECQRATLARAIANNPSLLLCDEMTSALDGQTQAEVLAVLNDLKQKNQLAGLVITHDLTVAESLCERIYLLAEGGIVESGTVAAVLTNPQSELTKQLAEARTLLKR</sequence>
<dbReference type="CDD" id="cd03257">
    <property type="entry name" value="ABC_NikE_OppD_transporters"/>
    <property type="match status" value="1"/>
</dbReference>
<evidence type="ECO:0000256" key="1">
    <source>
        <dbReference type="ARBA" id="ARBA00005417"/>
    </source>
</evidence>
<feature type="domain" description="ABC transporter" evidence="5">
    <location>
        <begin position="284"/>
        <end position="560"/>
    </location>
</feature>
<dbReference type="Gene3D" id="3.40.50.300">
    <property type="entry name" value="P-loop containing nucleotide triphosphate hydrolases"/>
    <property type="match status" value="2"/>
</dbReference>
<gene>
    <name evidence="6" type="primary">gsiA</name>
    <name evidence="6" type="ORF">VRLFYP33_00336</name>
</gene>
<dbReference type="SUPFAM" id="SSF52540">
    <property type="entry name" value="P-loop containing nucleoside triphosphate hydrolases"/>
    <property type="match status" value="2"/>
</dbReference>
<dbReference type="EC" id="3.6.3.-" evidence="6"/>
<dbReference type="EMBL" id="CACRUX010000012">
    <property type="protein sequence ID" value="VYT70900.1"/>
    <property type="molecule type" value="Genomic_DNA"/>
</dbReference>
<evidence type="ECO:0000256" key="2">
    <source>
        <dbReference type="ARBA" id="ARBA00022448"/>
    </source>
</evidence>
<dbReference type="Pfam" id="PF00005">
    <property type="entry name" value="ABC_tran"/>
    <property type="match status" value="2"/>
</dbReference>
<evidence type="ECO:0000313" key="6">
    <source>
        <dbReference type="EMBL" id="VYT70900.1"/>
    </source>
</evidence>
<dbReference type="PROSITE" id="PS00211">
    <property type="entry name" value="ABC_TRANSPORTER_1"/>
    <property type="match status" value="1"/>
</dbReference>
<dbReference type="PANTHER" id="PTHR43776">
    <property type="entry name" value="TRANSPORT ATP-BINDING PROTEIN"/>
    <property type="match status" value="1"/>
</dbReference>
<dbReference type="AlphaFoldDB" id="A0A6N2YZ87"/>
<keyword evidence="2" id="KW-0813">Transport</keyword>
<protein>
    <submittedName>
        <fullName evidence="6">Glutathione import ATP-binding protein GsiA</fullName>
        <ecNumber evidence="6">3.6.3.-</ecNumber>
    </submittedName>
</protein>
<dbReference type="PROSITE" id="PS50893">
    <property type="entry name" value="ABC_TRANSPORTER_2"/>
    <property type="match status" value="2"/>
</dbReference>
<feature type="domain" description="ABC transporter" evidence="5">
    <location>
        <begin position="6"/>
        <end position="248"/>
    </location>
</feature>
<organism evidence="6">
    <name type="scientific">Veillonella ratti</name>
    <dbReference type="NCBI Taxonomy" id="103892"/>
    <lineage>
        <taxon>Bacteria</taxon>
        <taxon>Bacillati</taxon>
        <taxon>Bacillota</taxon>
        <taxon>Negativicutes</taxon>
        <taxon>Veillonellales</taxon>
        <taxon>Veillonellaceae</taxon>
        <taxon>Veillonella</taxon>
    </lineage>
</organism>
<dbReference type="InterPro" id="IPR050319">
    <property type="entry name" value="ABC_transp_ATP-bind"/>
</dbReference>
<dbReference type="PANTHER" id="PTHR43776:SF7">
    <property type="entry name" value="D,D-DIPEPTIDE TRANSPORT ATP-BINDING PROTEIN DDPF-RELATED"/>
    <property type="match status" value="1"/>
</dbReference>
<keyword evidence="6" id="KW-0378">Hydrolase</keyword>
<reference evidence="6" key="1">
    <citation type="submission" date="2019-11" db="EMBL/GenBank/DDBJ databases">
        <authorList>
            <person name="Feng L."/>
        </authorList>
    </citation>
    <scope>NUCLEOTIDE SEQUENCE</scope>
    <source>
        <strain evidence="6">VrattiLFYP33</strain>
    </source>
</reference>
<evidence type="ECO:0000259" key="5">
    <source>
        <dbReference type="PROSITE" id="PS50893"/>
    </source>
</evidence>
<dbReference type="GO" id="GO:0005524">
    <property type="term" value="F:ATP binding"/>
    <property type="evidence" value="ECO:0007669"/>
    <property type="project" value="UniProtKB-KW"/>
</dbReference>